<sequence length="801" mass="87058">MLFPEEDEVHLKRWIVKRLENTSDADADVLADYVLALLRTNGEVEEVRRLCETEIPDFLKEDSSVFVRDVFHAMAYKSYLPDAPPVPKHALPPPAYASAPAAFPAIQPPGLSYDDAPGHLPQFPPYAGQSRKRSFDGRDEVDGRDGQYGGRALKQPRRGAGFGFGGRGGRPEAGNGHLNSAYPPYAENGQLPPGFLTNMTETLAALQQQMGLPPAPGYPGPGPGQGQRRRARCRDYETKGYCSRGNTCLFEHGDDSIYVPPPSGTSFGAPYAPQSSAIEEYDPTNPGIFTLPTNLPPHPSPHHDGGYASRGRGGRQQGGPKRRPKAPFSADGPVFDRTKSTIVVENIPEENFDEEQVRGFFSQFGNILEVSMQPYKRLAIVKYDAWASANAAYKSPKVVFDNRFVKIFWYKEEDSSLPPSVPLGGGFSEKHGAEAGEDGHSSAAMPEIDMEEFLRKQEEAQKIHEEKMKKLEEVERQREELEKRQQELLARQREEKAKLEAKLRAKLGGGSQQGDGSQDASKPKSTSEALRAQLAALEAEAKQLGIDPDAMDTSFESSSWNARGGYYGRGAFRGAYRARGYAPRGYRGAPFRGGARVDHHAAYAMYSLDNRPKKVSLTGVDFTVPEKDETLRQYLFGIGEFTDIQTTPSATDITFKDRKTAEKFFNGILLNGKEIPGIDGQVELAWNPSSGPGSTSLASTPGSSTSFGAGGATGLKAQSSGLSAAAMLFVPGGGPQAGTGNSGGGDNAMSGAGSVSGSDKDVNIVLERNGNQNHHNQHYDNHKHQGDMDYDVADENQWEMS</sequence>
<comment type="function">
    <text evidence="5">May be involved in the turnover of nuclear polyadenylated (pA+) RNA.</text>
</comment>
<feature type="domain" description="RRM" evidence="10">
    <location>
        <begin position="340"/>
        <end position="412"/>
    </location>
</feature>
<dbReference type="Proteomes" id="UP001281003">
    <property type="component" value="Unassembled WGS sequence"/>
</dbReference>
<dbReference type="SMART" id="SM00356">
    <property type="entry name" value="ZnF_C3H1"/>
    <property type="match status" value="1"/>
</dbReference>
<keyword evidence="13" id="KW-1185">Reference proteome</keyword>
<dbReference type="Pfam" id="PF00642">
    <property type="entry name" value="zf-CCCH"/>
    <property type="match status" value="1"/>
</dbReference>
<feature type="region of interest" description="Disordered" evidence="9">
    <location>
        <begin position="108"/>
        <end position="160"/>
    </location>
</feature>
<dbReference type="SMART" id="SM00360">
    <property type="entry name" value="RRM"/>
    <property type="match status" value="1"/>
</dbReference>
<feature type="region of interest" description="Disordered" evidence="9">
    <location>
        <begin position="420"/>
        <end position="445"/>
    </location>
</feature>
<comment type="caution">
    <text evidence="12">The sequence shown here is derived from an EMBL/GenBank/DDBJ whole genome shotgun (WGS) entry which is preliminary data.</text>
</comment>
<reference evidence="12" key="1">
    <citation type="journal article" date="2023" name="Mol. Phylogenet. Evol.">
        <title>Genome-scale phylogeny and comparative genomics of the fungal order Sordariales.</title>
        <authorList>
            <person name="Hensen N."/>
            <person name="Bonometti L."/>
            <person name="Westerberg I."/>
            <person name="Brannstrom I.O."/>
            <person name="Guillou S."/>
            <person name="Cros-Aarteil S."/>
            <person name="Calhoun S."/>
            <person name="Haridas S."/>
            <person name="Kuo A."/>
            <person name="Mondo S."/>
            <person name="Pangilinan J."/>
            <person name="Riley R."/>
            <person name="LaButti K."/>
            <person name="Andreopoulos B."/>
            <person name="Lipzen A."/>
            <person name="Chen C."/>
            <person name="Yan M."/>
            <person name="Daum C."/>
            <person name="Ng V."/>
            <person name="Clum A."/>
            <person name="Steindorff A."/>
            <person name="Ohm R.A."/>
            <person name="Martin F."/>
            <person name="Silar P."/>
            <person name="Natvig D.O."/>
            <person name="Lalanne C."/>
            <person name="Gautier V."/>
            <person name="Ament-Velasquez S.L."/>
            <person name="Kruys A."/>
            <person name="Hutchinson M.I."/>
            <person name="Powell A.J."/>
            <person name="Barry K."/>
            <person name="Miller A.N."/>
            <person name="Grigoriev I.V."/>
            <person name="Debuchy R."/>
            <person name="Gladieux P."/>
            <person name="Hiltunen Thoren M."/>
            <person name="Johannesson H."/>
        </authorList>
    </citation>
    <scope>NUCLEOTIDE SEQUENCE</scope>
    <source>
        <strain evidence="12">FGSC 1904</strain>
    </source>
</reference>
<dbReference type="InterPro" id="IPR000571">
    <property type="entry name" value="Znf_CCCH"/>
</dbReference>
<feature type="region of interest" description="Disordered" evidence="9">
    <location>
        <begin position="682"/>
        <end position="711"/>
    </location>
</feature>
<evidence type="ECO:0000256" key="1">
    <source>
        <dbReference type="ARBA" id="ARBA00022723"/>
    </source>
</evidence>
<feature type="compositionally biased region" description="Basic and acidic residues" evidence="9">
    <location>
        <begin position="428"/>
        <end position="440"/>
    </location>
</feature>
<feature type="zinc finger region" description="C3H1-type" evidence="7">
    <location>
        <begin position="227"/>
        <end position="255"/>
    </location>
</feature>
<organism evidence="12 13">
    <name type="scientific">Sordaria brevicollis</name>
    <dbReference type="NCBI Taxonomy" id="83679"/>
    <lineage>
        <taxon>Eukaryota</taxon>
        <taxon>Fungi</taxon>
        <taxon>Dikarya</taxon>
        <taxon>Ascomycota</taxon>
        <taxon>Pezizomycotina</taxon>
        <taxon>Sordariomycetes</taxon>
        <taxon>Sordariomycetidae</taxon>
        <taxon>Sordariales</taxon>
        <taxon>Sordariaceae</taxon>
        <taxon>Sordaria</taxon>
    </lineage>
</organism>
<keyword evidence="1 7" id="KW-0479">Metal-binding</keyword>
<dbReference type="PROSITE" id="PS50103">
    <property type="entry name" value="ZF_C3H1"/>
    <property type="match status" value="1"/>
</dbReference>
<dbReference type="GO" id="GO:0005634">
    <property type="term" value="C:nucleus"/>
    <property type="evidence" value="ECO:0007669"/>
    <property type="project" value="TreeGrafter"/>
</dbReference>
<feature type="domain" description="C3H1-type" evidence="11">
    <location>
        <begin position="227"/>
        <end position="255"/>
    </location>
</feature>
<dbReference type="PANTHER" id="PTHR14398:SF0">
    <property type="entry name" value="ZINC FINGER PROTEIN SWM"/>
    <property type="match status" value="1"/>
</dbReference>
<dbReference type="FunFam" id="3.30.70.330:FF:000647">
    <property type="entry name" value="CCCH zinc finger and RRM domain protein"/>
    <property type="match status" value="1"/>
</dbReference>
<evidence type="ECO:0000256" key="5">
    <source>
        <dbReference type="ARBA" id="ARBA00043866"/>
    </source>
</evidence>
<feature type="compositionally biased region" description="Low complexity" evidence="9">
    <location>
        <begin position="698"/>
        <end position="707"/>
    </location>
</feature>
<dbReference type="SUPFAM" id="SSF54928">
    <property type="entry name" value="RNA-binding domain, RBD"/>
    <property type="match status" value="1"/>
</dbReference>
<keyword evidence="4 6" id="KW-0694">RNA-binding</keyword>
<feature type="compositionally biased region" description="Gly residues" evidence="9">
    <location>
        <begin position="736"/>
        <end position="746"/>
    </location>
</feature>
<dbReference type="InterPro" id="IPR045137">
    <property type="entry name" value="RBM26/27"/>
</dbReference>
<reference evidence="12" key="2">
    <citation type="submission" date="2023-07" db="EMBL/GenBank/DDBJ databases">
        <authorList>
            <consortium name="Lawrence Berkeley National Laboratory"/>
            <person name="Haridas S."/>
            <person name="Hensen N."/>
            <person name="Bonometti L."/>
            <person name="Westerberg I."/>
            <person name="Brannstrom I.O."/>
            <person name="Guillou S."/>
            <person name="Cros-Aarteil S."/>
            <person name="Calhoun S."/>
            <person name="Kuo A."/>
            <person name="Mondo S."/>
            <person name="Pangilinan J."/>
            <person name="Riley R."/>
            <person name="LaButti K."/>
            <person name="Andreopoulos B."/>
            <person name="Lipzen A."/>
            <person name="Chen C."/>
            <person name="Yanf M."/>
            <person name="Daum C."/>
            <person name="Ng V."/>
            <person name="Clum A."/>
            <person name="Steindorff A."/>
            <person name="Ohm R."/>
            <person name="Martin F."/>
            <person name="Silar P."/>
            <person name="Natvig D."/>
            <person name="Lalanne C."/>
            <person name="Gautier V."/>
            <person name="Ament-velasquez S.L."/>
            <person name="Kruys A."/>
            <person name="Hutchinson M.I."/>
            <person name="Powell A.J."/>
            <person name="Barry K."/>
            <person name="Miller A.N."/>
            <person name="Grigoriev I.V."/>
            <person name="Debuchy R."/>
            <person name="Gladieux P."/>
            <person name="Thoren M.H."/>
            <person name="Johannesson H."/>
        </authorList>
    </citation>
    <scope>NUCLEOTIDE SEQUENCE</scope>
    <source>
        <strain evidence="12">FGSC 1904</strain>
    </source>
</reference>
<protein>
    <recommendedName>
        <fullName evidence="14">RNA-binding protein</fullName>
    </recommendedName>
</protein>
<evidence type="ECO:0000256" key="2">
    <source>
        <dbReference type="ARBA" id="ARBA00022771"/>
    </source>
</evidence>
<keyword evidence="8" id="KW-0175">Coiled coil</keyword>
<dbReference type="Pfam" id="PF00076">
    <property type="entry name" value="RRM_1"/>
    <property type="match status" value="1"/>
</dbReference>
<evidence type="ECO:0000313" key="12">
    <source>
        <dbReference type="EMBL" id="KAK3400122.1"/>
    </source>
</evidence>
<dbReference type="InterPro" id="IPR036855">
    <property type="entry name" value="Znf_CCCH_sf"/>
</dbReference>
<dbReference type="Pfam" id="PF01480">
    <property type="entry name" value="PWI"/>
    <property type="match status" value="1"/>
</dbReference>
<feature type="region of interest" description="Disordered" evidence="9">
    <location>
        <begin position="736"/>
        <end position="759"/>
    </location>
</feature>
<accession>A0AAE0PHT2</accession>
<dbReference type="EMBL" id="JAUTDP010000004">
    <property type="protein sequence ID" value="KAK3400122.1"/>
    <property type="molecule type" value="Genomic_DNA"/>
</dbReference>
<dbReference type="InterPro" id="IPR002483">
    <property type="entry name" value="PWI_dom"/>
</dbReference>
<feature type="compositionally biased region" description="Polar residues" evidence="9">
    <location>
        <begin position="687"/>
        <end position="697"/>
    </location>
</feature>
<proteinExistence type="predicted"/>
<dbReference type="InterPro" id="IPR035979">
    <property type="entry name" value="RBD_domain_sf"/>
</dbReference>
<feature type="coiled-coil region" evidence="8">
    <location>
        <begin position="454"/>
        <end position="502"/>
    </location>
</feature>
<evidence type="ECO:0000259" key="11">
    <source>
        <dbReference type="PROSITE" id="PS50103"/>
    </source>
</evidence>
<evidence type="ECO:0000256" key="7">
    <source>
        <dbReference type="PROSITE-ProRule" id="PRU00723"/>
    </source>
</evidence>
<evidence type="ECO:0008006" key="14">
    <source>
        <dbReference type="Google" id="ProtNLM"/>
    </source>
</evidence>
<feature type="region of interest" description="Disordered" evidence="9">
    <location>
        <begin position="292"/>
        <end position="332"/>
    </location>
</feature>
<feature type="region of interest" description="Disordered" evidence="9">
    <location>
        <begin position="505"/>
        <end position="529"/>
    </location>
</feature>
<evidence type="ECO:0000256" key="8">
    <source>
        <dbReference type="SAM" id="Coils"/>
    </source>
</evidence>
<name>A0AAE0PHT2_SORBR</name>
<dbReference type="PROSITE" id="PS50102">
    <property type="entry name" value="RRM"/>
    <property type="match status" value="1"/>
</dbReference>
<dbReference type="CDD" id="cd12257">
    <property type="entry name" value="RRM1_RBM26_like"/>
    <property type="match status" value="1"/>
</dbReference>
<evidence type="ECO:0000256" key="9">
    <source>
        <dbReference type="SAM" id="MobiDB-lite"/>
    </source>
</evidence>
<evidence type="ECO:0000256" key="3">
    <source>
        <dbReference type="ARBA" id="ARBA00022833"/>
    </source>
</evidence>
<dbReference type="GO" id="GO:0003723">
    <property type="term" value="F:RNA binding"/>
    <property type="evidence" value="ECO:0007669"/>
    <property type="project" value="UniProtKB-UniRule"/>
</dbReference>
<keyword evidence="2 7" id="KW-0863">Zinc-finger</keyword>
<dbReference type="SUPFAM" id="SSF90229">
    <property type="entry name" value="CCCH zinc finger"/>
    <property type="match status" value="1"/>
</dbReference>
<dbReference type="InterPro" id="IPR012677">
    <property type="entry name" value="Nucleotide-bd_a/b_plait_sf"/>
</dbReference>
<dbReference type="PANTHER" id="PTHR14398">
    <property type="entry name" value="RNA RECOGNITION RRM/RNP DOMAIN"/>
    <property type="match status" value="1"/>
</dbReference>
<feature type="compositionally biased region" description="Basic and acidic residues" evidence="9">
    <location>
        <begin position="133"/>
        <end position="145"/>
    </location>
</feature>
<keyword evidence="3 7" id="KW-0862">Zinc</keyword>
<dbReference type="Gene3D" id="1.20.1390.10">
    <property type="entry name" value="PWI domain"/>
    <property type="match status" value="1"/>
</dbReference>
<evidence type="ECO:0000313" key="13">
    <source>
        <dbReference type="Proteomes" id="UP001281003"/>
    </source>
</evidence>
<dbReference type="FunFam" id="1.20.1390.10:FF:000007">
    <property type="entry name" value="CCCH zinc finger and RRM domain protein"/>
    <property type="match status" value="1"/>
</dbReference>
<evidence type="ECO:0000256" key="6">
    <source>
        <dbReference type="PROSITE-ProRule" id="PRU00176"/>
    </source>
</evidence>
<evidence type="ECO:0000256" key="4">
    <source>
        <dbReference type="ARBA" id="ARBA00022884"/>
    </source>
</evidence>
<evidence type="ECO:0000259" key="10">
    <source>
        <dbReference type="PROSITE" id="PS50102"/>
    </source>
</evidence>
<gene>
    <name evidence="12" type="ORF">B0T20DRAFT_177395</name>
</gene>
<dbReference type="GO" id="GO:0008270">
    <property type="term" value="F:zinc ion binding"/>
    <property type="evidence" value="ECO:0007669"/>
    <property type="project" value="UniProtKB-KW"/>
</dbReference>
<dbReference type="InterPro" id="IPR000504">
    <property type="entry name" value="RRM_dom"/>
</dbReference>
<dbReference type="AlphaFoldDB" id="A0AAE0PHT2"/>
<dbReference type="Gene3D" id="3.30.70.330">
    <property type="match status" value="1"/>
</dbReference>